<protein>
    <submittedName>
        <fullName evidence="3">Nuclear transport factor 2 family protein</fullName>
    </submittedName>
</protein>
<dbReference type="Gene3D" id="3.10.450.50">
    <property type="match status" value="1"/>
</dbReference>
<dbReference type="Pfam" id="PF13577">
    <property type="entry name" value="SnoaL_4"/>
    <property type="match status" value="1"/>
</dbReference>
<evidence type="ECO:0000313" key="3">
    <source>
        <dbReference type="EMBL" id="NGO67567.1"/>
    </source>
</evidence>
<accession>A0A6G4WSG2</accession>
<dbReference type="InterPro" id="IPR037401">
    <property type="entry name" value="SnoaL-like"/>
</dbReference>
<proteinExistence type="predicted"/>
<evidence type="ECO:0000256" key="1">
    <source>
        <dbReference type="SAM" id="MobiDB-lite"/>
    </source>
</evidence>
<dbReference type="AlphaFoldDB" id="A0A6G4WSG2"/>
<comment type="caution">
    <text evidence="3">The sequence shown here is derived from an EMBL/GenBank/DDBJ whole genome shotgun (WGS) entry which is preliminary data.</text>
</comment>
<dbReference type="EMBL" id="JAAKZZ010000023">
    <property type="protein sequence ID" value="NGO67567.1"/>
    <property type="molecule type" value="Genomic_DNA"/>
</dbReference>
<organism evidence="3 4">
    <name type="scientific">Streptomyces boncukensis</name>
    <dbReference type="NCBI Taxonomy" id="2711219"/>
    <lineage>
        <taxon>Bacteria</taxon>
        <taxon>Bacillati</taxon>
        <taxon>Actinomycetota</taxon>
        <taxon>Actinomycetes</taxon>
        <taxon>Kitasatosporales</taxon>
        <taxon>Streptomycetaceae</taxon>
        <taxon>Streptomyces</taxon>
    </lineage>
</organism>
<feature type="region of interest" description="Disordered" evidence="1">
    <location>
        <begin position="1"/>
        <end position="21"/>
    </location>
</feature>
<dbReference type="SUPFAM" id="SSF54427">
    <property type="entry name" value="NTF2-like"/>
    <property type="match status" value="1"/>
</dbReference>
<gene>
    <name evidence="3" type="ORF">G5C65_04185</name>
</gene>
<evidence type="ECO:0000259" key="2">
    <source>
        <dbReference type="Pfam" id="PF13577"/>
    </source>
</evidence>
<dbReference type="CDD" id="cd00531">
    <property type="entry name" value="NTF2_like"/>
    <property type="match status" value="1"/>
</dbReference>
<feature type="domain" description="SnoaL-like" evidence="2">
    <location>
        <begin position="29"/>
        <end position="152"/>
    </location>
</feature>
<evidence type="ECO:0000313" key="4">
    <source>
        <dbReference type="Proteomes" id="UP000477722"/>
    </source>
</evidence>
<keyword evidence="4" id="KW-1185">Reference proteome</keyword>
<dbReference type="RefSeq" id="WP_165297226.1">
    <property type="nucleotide sequence ID" value="NZ_JAAKZZ010000023.1"/>
</dbReference>
<feature type="compositionally biased region" description="Low complexity" evidence="1">
    <location>
        <begin position="7"/>
        <end position="21"/>
    </location>
</feature>
<dbReference type="InterPro" id="IPR032710">
    <property type="entry name" value="NTF2-like_dom_sf"/>
</dbReference>
<sequence length="174" mass="19240">MDSTPGTLPAPDTPASAATPSALSGQVRALSDRAELTALCDRYVMHLDRDRYEDGWFADVFTQDAELTFPMGTYRGREGMARFQEMAGSTFERTHHLAGNYLVDIEGDQARVRAHLTAVHVRRRQDPQDHFAIGGHFEAGAVRTARGWRLRTFVFDLVWNAGAAPGNYEGGASR</sequence>
<reference evidence="3 4" key="1">
    <citation type="submission" date="2020-02" db="EMBL/GenBank/DDBJ databases">
        <title>Whole-genome analyses of novel actinobacteria.</title>
        <authorList>
            <person name="Sahin N."/>
            <person name="Tatar D."/>
        </authorList>
    </citation>
    <scope>NUCLEOTIDE SEQUENCE [LARGE SCALE GENOMIC DNA]</scope>
    <source>
        <strain evidence="3 4">SB3404</strain>
    </source>
</reference>
<dbReference type="Proteomes" id="UP000477722">
    <property type="component" value="Unassembled WGS sequence"/>
</dbReference>
<name>A0A6G4WSG2_9ACTN</name>